<dbReference type="InterPro" id="IPR003673">
    <property type="entry name" value="CoA-Trfase_fam_III"/>
</dbReference>
<organism evidence="1 2">
    <name type="scientific">Gimibacter soli</name>
    <dbReference type="NCBI Taxonomy" id="3024400"/>
    <lineage>
        <taxon>Bacteria</taxon>
        <taxon>Pseudomonadati</taxon>
        <taxon>Pseudomonadota</taxon>
        <taxon>Alphaproteobacteria</taxon>
        <taxon>Kordiimonadales</taxon>
        <taxon>Temperatibacteraceae</taxon>
        <taxon>Gimibacter</taxon>
    </lineage>
</organism>
<dbReference type="Gene3D" id="3.40.50.10540">
    <property type="entry name" value="Crotonobetainyl-coa:carnitine coa-transferase, domain 1"/>
    <property type="match status" value="1"/>
</dbReference>
<accession>A0AAE9XP09</accession>
<dbReference type="GO" id="GO:0003824">
    <property type="term" value="F:catalytic activity"/>
    <property type="evidence" value="ECO:0007669"/>
    <property type="project" value="InterPro"/>
</dbReference>
<sequence>MDKPLKGVRVIEMAGIGPGPFAGMWLADQGAEVIRVERPGGSPGAERDVLLRGRRVVQVNLKAPEGVALVKQLVASADAILEGFRPGVMERLGLGADALLAVNDKLVYGRMTGWGQSGPWAPTAGHDMNYIALTGALHAIGRAGERPVPPLNLVGDFGGGAMFLVAGMLAALLAVKNGAKGRVVDAAMVDGAALLMAMMYSFKGMGLWRDAAGYNLLDGGAHFYDTYECADGKWLSVAPIEPQFYAEFRRLTGLDADPVLDAQMDAKGWPALKERVGAALKTRTRDEWMAVFEGTDACVAPVLSMTEAPAHPHMAARGVFAENGGVMQPRPAPRYSDGAPETPPMMARGQNDTRAVLESLGIDGARIDALAAAKAVAL</sequence>
<protein>
    <submittedName>
        <fullName evidence="1">CaiB/BaiF CoA-transferase family protein</fullName>
    </submittedName>
</protein>
<reference evidence="1" key="1">
    <citation type="submission" date="2023-01" db="EMBL/GenBank/DDBJ databases">
        <title>The genome sequence of Kordiimonadaceae bacterium 6D33.</title>
        <authorList>
            <person name="Liu Y."/>
        </authorList>
    </citation>
    <scope>NUCLEOTIDE SEQUENCE</scope>
    <source>
        <strain evidence="1">6D33</strain>
    </source>
</reference>
<dbReference type="InterPro" id="IPR044855">
    <property type="entry name" value="CoA-Trfase_III_dom3_sf"/>
</dbReference>
<dbReference type="PANTHER" id="PTHR48228:SF5">
    <property type="entry name" value="ALPHA-METHYLACYL-COA RACEMASE"/>
    <property type="match status" value="1"/>
</dbReference>
<gene>
    <name evidence="1" type="ORF">PH603_14240</name>
</gene>
<dbReference type="RefSeq" id="WP_289503223.1">
    <property type="nucleotide sequence ID" value="NZ_CP116805.1"/>
</dbReference>
<dbReference type="AlphaFoldDB" id="A0AAE9XP09"/>
<dbReference type="Proteomes" id="UP001217500">
    <property type="component" value="Chromosome"/>
</dbReference>
<keyword evidence="2" id="KW-1185">Reference proteome</keyword>
<dbReference type="InterPro" id="IPR023606">
    <property type="entry name" value="CoA-Trfase_III_dom_1_sf"/>
</dbReference>
<dbReference type="PANTHER" id="PTHR48228">
    <property type="entry name" value="SUCCINYL-COA--D-CITRAMALATE COA-TRANSFERASE"/>
    <property type="match status" value="1"/>
</dbReference>
<dbReference type="InterPro" id="IPR050509">
    <property type="entry name" value="CoA-transferase_III"/>
</dbReference>
<dbReference type="KEGG" id="gso:PH603_14240"/>
<proteinExistence type="predicted"/>
<evidence type="ECO:0000313" key="1">
    <source>
        <dbReference type="EMBL" id="WCL53696.1"/>
    </source>
</evidence>
<name>A0AAE9XP09_9PROT</name>
<dbReference type="SUPFAM" id="SSF89796">
    <property type="entry name" value="CoA-transferase family III (CaiB/BaiF)"/>
    <property type="match status" value="1"/>
</dbReference>
<dbReference type="Pfam" id="PF02515">
    <property type="entry name" value="CoA_transf_3"/>
    <property type="match status" value="1"/>
</dbReference>
<evidence type="ECO:0000313" key="2">
    <source>
        <dbReference type="Proteomes" id="UP001217500"/>
    </source>
</evidence>
<dbReference type="Gene3D" id="3.30.1540.10">
    <property type="entry name" value="formyl-coa transferase, domain 3"/>
    <property type="match status" value="1"/>
</dbReference>
<dbReference type="EMBL" id="CP116805">
    <property type="protein sequence ID" value="WCL53696.1"/>
    <property type="molecule type" value="Genomic_DNA"/>
</dbReference>